<evidence type="ECO:0000313" key="2">
    <source>
        <dbReference type="EMBL" id="SDI03258.1"/>
    </source>
</evidence>
<proteinExistence type="predicted"/>
<reference evidence="2 3" key="1">
    <citation type="submission" date="2016-10" db="EMBL/GenBank/DDBJ databases">
        <authorList>
            <person name="de Groot N.N."/>
        </authorList>
    </citation>
    <scope>NUCLEOTIDE SEQUENCE [LARGE SCALE GENOMIC DNA]</scope>
    <source>
        <strain evidence="2 3">NP_1H</strain>
    </source>
</reference>
<accession>A0A1G8H9B0</accession>
<evidence type="ECO:0000313" key="3">
    <source>
        <dbReference type="Proteomes" id="UP000199258"/>
    </source>
</evidence>
<dbReference type="EMBL" id="FNDT01000005">
    <property type="protein sequence ID" value="SDI03258.1"/>
    <property type="molecule type" value="Genomic_DNA"/>
</dbReference>
<dbReference type="Proteomes" id="UP000199258">
    <property type="component" value="Unassembled WGS sequence"/>
</dbReference>
<organism evidence="2 3">
    <name type="scientific">Arthrobacter subterraneus</name>
    <dbReference type="NCBI Taxonomy" id="335973"/>
    <lineage>
        <taxon>Bacteria</taxon>
        <taxon>Bacillati</taxon>
        <taxon>Actinomycetota</taxon>
        <taxon>Actinomycetes</taxon>
        <taxon>Micrococcales</taxon>
        <taxon>Micrococcaceae</taxon>
        <taxon>Arthrobacter</taxon>
    </lineage>
</organism>
<keyword evidence="1" id="KW-0812">Transmembrane</keyword>
<keyword evidence="3" id="KW-1185">Reference proteome</keyword>
<dbReference type="AlphaFoldDB" id="A0A1G8H9B0"/>
<feature type="transmembrane region" description="Helical" evidence="1">
    <location>
        <begin position="6"/>
        <end position="28"/>
    </location>
</feature>
<protein>
    <submittedName>
        <fullName evidence="2">Uncharacterized protein</fullName>
    </submittedName>
</protein>
<keyword evidence="1" id="KW-0472">Membrane</keyword>
<name>A0A1G8H9B0_9MICC</name>
<gene>
    <name evidence="2" type="ORF">SAMN04488693_105120</name>
</gene>
<evidence type="ECO:0000256" key="1">
    <source>
        <dbReference type="SAM" id="Phobius"/>
    </source>
</evidence>
<dbReference type="STRING" id="335973.SAMN04488693_105120"/>
<sequence length="49" mass="5403">MLEPSPVLLLIYVVIPALLSALVLYAVVRFGVKHGMRAYYSEVGRKPGD</sequence>
<keyword evidence="1" id="KW-1133">Transmembrane helix</keyword>